<organism evidence="1 2">
    <name type="scientific">Nephila pilipes</name>
    <name type="common">Giant wood spider</name>
    <name type="synonym">Nephila maculata</name>
    <dbReference type="NCBI Taxonomy" id="299642"/>
    <lineage>
        <taxon>Eukaryota</taxon>
        <taxon>Metazoa</taxon>
        <taxon>Ecdysozoa</taxon>
        <taxon>Arthropoda</taxon>
        <taxon>Chelicerata</taxon>
        <taxon>Arachnida</taxon>
        <taxon>Araneae</taxon>
        <taxon>Araneomorphae</taxon>
        <taxon>Entelegynae</taxon>
        <taxon>Araneoidea</taxon>
        <taxon>Nephilidae</taxon>
        <taxon>Nephila</taxon>
    </lineage>
</organism>
<protein>
    <submittedName>
        <fullName evidence="1">Uncharacterized protein</fullName>
    </submittedName>
</protein>
<dbReference type="AlphaFoldDB" id="A0A8X6QG21"/>
<accession>A0A8X6QG21</accession>
<proteinExistence type="predicted"/>
<comment type="caution">
    <text evidence="1">The sequence shown here is derived from an EMBL/GenBank/DDBJ whole genome shotgun (WGS) entry which is preliminary data.</text>
</comment>
<evidence type="ECO:0000313" key="2">
    <source>
        <dbReference type="Proteomes" id="UP000887013"/>
    </source>
</evidence>
<gene>
    <name evidence="1" type="ORF">NPIL_348221</name>
</gene>
<keyword evidence="2" id="KW-1185">Reference proteome</keyword>
<evidence type="ECO:0000313" key="1">
    <source>
        <dbReference type="EMBL" id="GFU12402.1"/>
    </source>
</evidence>
<name>A0A8X6QG21_NEPPI</name>
<reference evidence="1" key="1">
    <citation type="submission" date="2020-08" db="EMBL/GenBank/DDBJ databases">
        <title>Multicomponent nature underlies the extraordinary mechanical properties of spider dragline silk.</title>
        <authorList>
            <person name="Kono N."/>
            <person name="Nakamura H."/>
            <person name="Mori M."/>
            <person name="Yoshida Y."/>
            <person name="Ohtoshi R."/>
            <person name="Malay A.D."/>
            <person name="Moran D.A.P."/>
            <person name="Tomita M."/>
            <person name="Numata K."/>
            <person name="Arakawa K."/>
        </authorList>
    </citation>
    <scope>NUCLEOTIDE SEQUENCE</scope>
</reference>
<dbReference type="EMBL" id="BMAW01029544">
    <property type="protein sequence ID" value="GFU12402.1"/>
    <property type="molecule type" value="Genomic_DNA"/>
</dbReference>
<dbReference type="Proteomes" id="UP000887013">
    <property type="component" value="Unassembled WGS sequence"/>
</dbReference>
<sequence>MFSKKMEKLGTKKNSMKVGNSVDFKITDTDMVPLDAINPEIALDKSLKCQNLPSSNCEGEINSISSSHMSDSYIPVTEPVTPEKVIEDKSLKVCSPMKHYAVSFPKDYYDSMNTPVILHNLVDALKQFSNSDFNTSVGKFPRKKILLSLLIELHIYL</sequence>